<evidence type="ECO:0000256" key="1">
    <source>
        <dbReference type="SAM" id="Phobius"/>
    </source>
</evidence>
<reference evidence="2 3" key="2">
    <citation type="submission" date="2019-08" db="EMBL/GenBank/DDBJ databases">
        <authorList>
            <person name="Henke P."/>
        </authorList>
    </citation>
    <scope>NUCLEOTIDE SEQUENCE [LARGE SCALE GENOMIC DNA]</scope>
    <source>
        <strain evidence="2">Phe10_nw2017</strain>
    </source>
</reference>
<reference evidence="2 3" key="1">
    <citation type="submission" date="2019-08" db="EMBL/GenBank/DDBJ databases">
        <title>100 year-old enigma solved: identification of Planctomyces bekefii, the type genus and species of the phylum Planctomycetes.</title>
        <authorList>
            <person name="Svetlana D.N."/>
            <person name="Overmann J."/>
        </authorList>
    </citation>
    <scope>NUCLEOTIDE SEQUENCE [LARGE SCALE GENOMIC DNA]</scope>
    <source>
        <strain evidence="2">Phe10_nw2017</strain>
    </source>
</reference>
<feature type="transmembrane region" description="Helical" evidence="1">
    <location>
        <begin position="47"/>
        <end position="68"/>
    </location>
</feature>
<feature type="transmembrane region" description="Helical" evidence="1">
    <location>
        <begin position="97"/>
        <end position="120"/>
    </location>
</feature>
<gene>
    <name evidence="2" type="ORF">E3A20_14010</name>
</gene>
<keyword evidence="1" id="KW-0812">Transmembrane</keyword>
<name>A0A5C6M3Y5_9PLAN</name>
<comment type="caution">
    <text evidence="2">The sequence shown here is derived from an EMBL/GenBank/DDBJ whole genome shotgun (WGS) entry which is preliminary data.</text>
</comment>
<sequence>MKRIFLTLAVLANVTMLASLLMGLQIGDPMTLGGRDPDVNRRIGTHILIGLFALTSVTMVHALLFTYFMGTGRWIEETSAAYSLSPQLYKANQKLKYGILPGIMFTFLMALGTGCCGAIADPATAVSLTSYTGISDSLLHFSMAIATCCVNLLVNFTQYFRIAGNSAIVEAVLAEVRRIRLERGLPVDDMA</sequence>
<evidence type="ECO:0000313" key="3">
    <source>
        <dbReference type="Proteomes" id="UP000321083"/>
    </source>
</evidence>
<keyword evidence="1" id="KW-0472">Membrane</keyword>
<evidence type="ECO:0000313" key="2">
    <source>
        <dbReference type="EMBL" id="TWW09470.1"/>
    </source>
</evidence>
<dbReference type="Proteomes" id="UP000321083">
    <property type="component" value="Unassembled WGS sequence"/>
</dbReference>
<accession>A0A5C6M3Y5</accession>
<dbReference type="AlphaFoldDB" id="A0A5C6M3Y5"/>
<feature type="transmembrane region" description="Helical" evidence="1">
    <location>
        <begin position="140"/>
        <end position="160"/>
    </location>
</feature>
<proteinExistence type="predicted"/>
<organism evidence="2 3">
    <name type="scientific">Planctomyces bekefii</name>
    <dbReference type="NCBI Taxonomy" id="1653850"/>
    <lineage>
        <taxon>Bacteria</taxon>
        <taxon>Pseudomonadati</taxon>
        <taxon>Planctomycetota</taxon>
        <taxon>Planctomycetia</taxon>
        <taxon>Planctomycetales</taxon>
        <taxon>Planctomycetaceae</taxon>
        <taxon>Planctomyces</taxon>
    </lineage>
</organism>
<dbReference type="EMBL" id="SRHE01000267">
    <property type="protein sequence ID" value="TWW09470.1"/>
    <property type="molecule type" value="Genomic_DNA"/>
</dbReference>
<keyword evidence="1" id="KW-1133">Transmembrane helix</keyword>
<keyword evidence="3" id="KW-1185">Reference proteome</keyword>
<protein>
    <submittedName>
        <fullName evidence="2">Uncharacterized protein</fullName>
    </submittedName>
</protein>